<evidence type="ECO:0000313" key="4">
    <source>
        <dbReference type="Proteomes" id="UP000444721"/>
    </source>
</evidence>
<reference evidence="3 4" key="1">
    <citation type="journal article" date="2019" name="Sci. Rep.">
        <title>Nanopore sequencing improves the draft genome of the human pathogenic amoeba Naegleria fowleri.</title>
        <authorList>
            <person name="Liechti N."/>
            <person name="Schurch N."/>
            <person name="Bruggmann R."/>
            <person name="Wittwer M."/>
        </authorList>
    </citation>
    <scope>NUCLEOTIDE SEQUENCE [LARGE SCALE GENOMIC DNA]</scope>
    <source>
        <strain evidence="3 4">ATCC 30894</strain>
    </source>
</reference>
<feature type="compositionally biased region" description="Polar residues" evidence="1">
    <location>
        <begin position="1"/>
        <end position="10"/>
    </location>
</feature>
<keyword evidence="2" id="KW-1133">Transmembrane helix</keyword>
<evidence type="ECO:0000256" key="2">
    <source>
        <dbReference type="SAM" id="Phobius"/>
    </source>
</evidence>
<sequence>MSSINEQQEFQPPHETYYIPVTSRSGGSNEVLSPPQPQPPPPQPTTTKNTVGHTTGGDGHDSGSDTFHSLFGSHRLKQWKIACTVTSLVLAILGVSLFGTSNLFLMLMNIIVLLTGLTGVFGVLKGNLEALRIHAYGCVFGSFFFFFVYMIHQLPSWFYGAHALFYDGAISVVFYVLSIPIGITVSFVAQMYMRCFERALKSDQKTSSGMNHI</sequence>
<feature type="transmembrane region" description="Helical" evidence="2">
    <location>
        <begin position="104"/>
        <end position="124"/>
    </location>
</feature>
<accession>A0A6A5BX27</accession>
<dbReference type="VEuPathDB" id="AmoebaDB:NF0012720"/>
<dbReference type="Proteomes" id="UP000444721">
    <property type="component" value="Unassembled WGS sequence"/>
</dbReference>
<dbReference type="EMBL" id="VFQX01000034">
    <property type="protein sequence ID" value="KAF0977479.1"/>
    <property type="molecule type" value="Genomic_DNA"/>
</dbReference>
<proteinExistence type="predicted"/>
<gene>
    <name evidence="3" type="ORF">FDP41_003471</name>
</gene>
<keyword evidence="2" id="KW-0812">Transmembrane</keyword>
<name>A0A6A5BX27_NAEFO</name>
<feature type="region of interest" description="Disordered" evidence="1">
    <location>
        <begin position="1"/>
        <end position="59"/>
    </location>
</feature>
<comment type="caution">
    <text evidence="3">The sequence shown here is derived from an EMBL/GenBank/DDBJ whole genome shotgun (WGS) entry which is preliminary data.</text>
</comment>
<keyword evidence="4" id="KW-1185">Reference proteome</keyword>
<feature type="compositionally biased region" description="Polar residues" evidence="1">
    <location>
        <begin position="22"/>
        <end position="31"/>
    </location>
</feature>
<evidence type="ECO:0000256" key="1">
    <source>
        <dbReference type="SAM" id="MobiDB-lite"/>
    </source>
</evidence>
<keyword evidence="2" id="KW-0472">Membrane</keyword>
<dbReference type="VEuPathDB" id="AmoebaDB:NfTy_071090"/>
<feature type="transmembrane region" description="Helical" evidence="2">
    <location>
        <begin position="79"/>
        <end position="98"/>
    </location>
</feature>
<dbReference type="RefSeq" id="XP_044562192.1">
    <property type="nucleotide sequence ID" value="XM_044706779.1"/>
</dbReference>
<dbReference type="VEuPathDB" id="AmoebaDB:FDP41_003471"/>
<feature type="transmembrane region" description="Helical" evidence="2">
    <location>
        <begin position="133"/>
        <end position="152"/>
    </location>
</feature>
<dbReference type="AlphaFoldDB" id="A0A6A5BX27"/>
<organism evidence="3 4">
    <name type="scientific">Naegleria fowleri</name>
    <name type="common">Brain eating amoeba</name>
    <dbReference type="NCBI Taxonomy" id="5763"/>
    <lineage>
        <taxon>Eukaryota</taxon>
        <taxon>Discoba</taxon>
        <taxon>Heterolobosea</taxon>
        <taxon>Tetramitia</taxon>
        <taxon>Eutetramitia</taxon>
        <taxon>Vahlkampfiidae</taxon>
        <taxon>Naegleria</taxon>
    </lineage>
</organism>
<protein>
    <recommendedName>
        <fullName evidence="5">Transmembrane protein</fullName>
    </recommendedName>
</protein>
<evidence type="ECO:0008006" key="5">
    <source>
        <dbReference type="Google" id="ProtNLM"/>
    </source>
</evidence>
<feature type="compositionally biased region" description="Pro residues" evidence="1">
    <location>
        <begin position="34"/>
        <end position="44"/>
    </location>
</feature>
<feature type="transmembrane region" description="Helical" evidence="2">
    <location>
        <begin position="172"/>
        <end position="192"/>
    </location>
</feature>
<evidence type="ECO:0000313" key="3">
    <source>
        <dbReference type="EMBL" id="KAF0977479.1"/>
    </source>
</evidence>
<dbReference type="GeneID" id="68110689"/>